<dbReference type="NCBIfam" id="TIGR01334">
    <property type="entry name" value="modD"/>
    <property type="match status" value="1"/>
</dbReference>
<keyword evidence="3 5" id="KW-0328">Glycosyltransferase</keyword>
<evidence type="ECO:0000256" key="5">
    <source>
        <dbReference type="PIRNR" id="PIRNR006250"/>
    </source>
</evidence>
<dbReference type="GO" id="GO:0034213">
    <property type="term" value="P:quinolinate catabolic process"/>
    <property type="evidence" value="ECO:0007669"/>
    <property type="project" value="TreeGrafter"/>
</dbReference>
<evidence type="ECO:0000313" key="10">
    <source>
        <dbReference type="Proteomes" id="UP000221222"/>
    </source>
</evidence>
<feature type="domain" description="Quinolinate phosphoribosyl transferase C-terminal" evidence="6">
    <location>
        <begin position="106"/>
        <end position="266"/>
    </location>
</feature>
<name>A0A2G1DGV4_9BACT</name>
<dbReference type="GO" id="GO:0004514">
    <property type="term" value="F:nicotinate-nucleotide diphosphorylase (carboxylating) activity"/>
    <property type="evidence" value="ECO:0007669"/>
    <property type="project" value="InterPro"/>
</dbReference>
<keyword evidence="4 5" id="KW-0808">Transferase</keyword>
<dbReference type="EMBL" id="CP032098">
    <property type="protein sequence ID" value="AXX92308.1"/>
    <property type="molecule type" value="Genomic_DNA"/>
</dbReference>
<comment type="similarity">
    <text evidence="1 5">Belongs to the NadC/ModD family.</text>
</comment>
<evidence type="ECO:0000259" key="7">
    <source>
        <dbReference type="Pfam" id="PF02749"/>
    </source>
</evidence>
<dbReference type="InterPro" id="IPR022412">
    <property type="entry name" value="Quinolinate_PRibosylTrfase_N"/>
</dbReference>
<dbReference type="Pfam" id="PF01729">
    <property type="entry name" value="QRPTase_C"/>
    <property type="match status" value="1"/>
</dbReference>
<dbReference type="AlphaFoldDB" id="A0A2G1DGV4"/>
<dbReference type="InterPro" id="IPR006242">
    <property type="entry name" value="ModD"/>
</dbReference>
<dbReference type="Gene3D" id="3.90.1170.20">
    <property type="entry name" value="Quinolinate phosphoribosyl transferase, N-terminal domain"/>
    <property type="match status" value="1"/>
</dbReference>
<evidence type="ECO:0000259" key="6">
    <source>
        <dbReference type="Pfam" id="PF01729"/>
    </source>
</evidence>
<accession>A0A2G1DGV4</accession>
<dbReference type="InterPro" id="IPR037128">
    <property type="entry name" value="Quinolinate_PRibosylTase_N_sf"/>
</dbReference>
<evidence type="ECO:0000313" key="9">
    <source>
        <dbReference type="EMBL" id="PHO17707.1"/>
    </source>
</evidence>
<dbReference type="GO" id="GO:0005737">
    <property type="term" value="C:cytoplasm"/>
    <property type="evidence" value="ECO:0007669"/>
    <property type="project" value="TreeGrafter"/>
</dbReference>
<protein>
    <recommendedName>
        <fullName evidence="2">Putative pyrophosphorylase ModD</fullName>
    </recommendedName>
</protein>
<dbReference type="PANTHER" id="PTHR32179">
    <property type="entry name" value="NICOTINATE-NUCLEOTIDE PYROPHOSPHORYLASE [CARBOXYLATING]"/>
    <property type="match status" value="1"/>
</dbReference>
<evidence type="ECO:0000256" key="2">
    <source>
        <dbReference type="ARBA" id="ARBA00019205"/>
    </source>
</evidence>
<dbReference type="InterPro" id="IPR027277">
    <property type="entry name" value="NadC/ModD"/>
</dbReference>
<dbReference type="InterPro" id="IPR002638">
    <property type="entry name" value="Quinolinate_PRibosylTrfase_C"/>
</dbReference>
<dbReference type="EMBL" id="NXFY01000013">
    <property type="protein sequence ID" value="PHO17707.1"/>
    <property type="molecule type" value="Genomic_DNA"/>
</dbReference>
<dbReference type="InterPro" id="IPR036068">
    <property type="entry name" value="Nicotinate_pribotase-like_C"/>
</dbReference>
<gene>
    <name evidence="9" type="primary">modD</name>
    <name evidence="8" type="ORF">AMOL_1333</name>
    <name evidence="9" type="ORF">CPU12_08920</name>
</gene>
<evidence type="ECO:0000313" key="8">
    <source>
        <dbReference type="EMBL" id="AXX92308.1"/>
    </source>
</evidence>
<dbReference type="PIRSF" id="PIRSF006250">
    <property type="entry name" value="NadC_ModD"/>
    <property type="match status" value="1"/>
</dbReference>
<evidence type="ECO:0000313" key="11">
    <source>
        <dbReference type="Proteomes" id="UP000262712"/>
    </source>
</evidence>
<dbReference type="RefSeq" id="WP_099342765.1">
    <property type="nucleotide sequence ID" value="NZ_CP032098.1"/>
</dbReference>
<sequence>MFNLTEEELCRYINEDLPYLDLTTHVQEEKNIKATLEIYTREDIIVACSEEAASIAKILGCKIKKFKPSKTELKKGEVILKIKGSYEKIQQVLKLSQVLLEYSCKIATQTKSMLKIIKQYNSSCELLTTRKTIPFSKRMCIKAILCGGALPHRLGLSESILFFDYHRIIYDNNETFYKEINKLKNRLPEKKIVVESKTYEDSKKLIENCIDVLQLDKIDLDTTKKIIEYKNKINKNIKILLCGGINLSNVKDYAKLEIDGIVSSSMYSCGMANLGCKLEIKK</sequence>
<dbReference type="Pfam" id="PF02749">
    <property type="entry name" value="QRPTase_N"/>
    <property type="match status" value="1"/>
</dbReference>
<dbReference type="KEGG" id="amol:AMOL_1333"/>
<evidence type="ECO:0000256" key="1">
    <source>
        <dbReference type="ARBA" id="ARBA00009400"/>
    </source>
</evidence>
<dbReference type="SUPFAM" id="SSF51690">
    <property type="entry name" value="Nicotinate/Quinolinate PRTase C-terminal domain-like"/>
    <property type="match status" value="1"/>
</dbReference>
<evidence type="ECO:0000256" key="3">
    <source>
        <dbReference type="ARBA" id="ARBA00022676"/>
    </source>
</evidence>
<dbReference type="FunFam" id="3.20.20.70:FF:000030">
    <property type="entry name" value="Nicotinate-nucleotide pyrophosphorylase, carboxylating"/>
    <property type="match status" value="1"/>
</dbReference>
<feature type="domain" description="Quinolinate phosphoribosyl transferase N-terminal" evidence="7">
    <location>
        <begin position="21"/>
        <end position="103"/>
    </location>
</feature>
<proteinExistence type="inferred from homology"/>
<dbReference type="Proteomes" id="UP000262712">
    <property type="component" value="Chromosome"/>
</dbReference>
<dbReference type="Gene3D" id="3.20.20.70">
    <property type="entry name" value="Aldolase class I"/>
    <property type="match status" value="1"/>
</dbReference>
<dbReference type="PANTHER" id="PTHR32179:SF4">
    <property type="entry name" value="PYROPHOSPHORYLASE MODD-RELATED"/>
    <property type="match status" value="1"/>
</dbReference>
<dbReference type="SUPFAM" id="SSF54675">
    <property type="entry name" value="Nicotinate/Quinolinate PRTase N-terminal domain-like"/>
    <property type="match status" value="1"/>
</dbReference>
<dbReference type="InterPro" id="IPR013785">
    <property type="entry name" value="Aldolase_TIM"/>
</dbReference>
<evidence type="ECO:0000256" key="4">
    <source>
        <dbReference type="ARBA" id="ARBA00022679"/>
    </source>
</evidence>
<organism evidence="9 10">
    <name type="scientific">Malaciobacter molluscorum LMG 25693</name>
    <dbReference type="NCBI Taxonomy" id="870501"/>
    <lineage>
        <taxon>Bacteria</taxon>
        <taxon>Pseudomonadati</taxon>
        <taxon>Campylobacterota</taxon>
        <taxon>Epsilonproteobacteria</taxon>
        <taxon>Campylobacterales</taxon>
        <taxon>Arcobacteraceae</taxon>
        <taxon>Malaciobacter</taxon>
    </lineage>
</organism>
<dbReference type="GO" id="GO:0009435">
    <property type="term" value="P:NAD+ biosynthetic process"/>
    <property type="evidence" value="ECO:0007669"/>
    <property type="project" value="InterPro"/>
</dbReference>
<reference evidence="8 11" key="2">
    <citation type="submission" date="2018-08" db="EMBL/GenBank/DDBJ databases">
        <title>Complete genome of the Arcobacter molluscorum type strain LMG 25693.</title>
        <authorList>
            <person name="Miller W.G."/>
            <person name="Yee E."/>
            <person name="Bono J.L."/>
        </authorList>
    </citation>
    <scope>NUCLEOTIDE SEQUENCE [LARGE SCALE GENOMIC DNA]</scope>
    <source>
        <strain evidence="8 11">CECT 7696</strain>
    </source>
</reference>
<reference evidence="9 10" key="1">
    <citation type="submission" date="2017-09" db="EMBL/GenBank/DDBJ databases">
        <title>Arcobacter canalis sp. nov., a new species isolated from a water canal contaminated with urban sewage.</title>
        <authorList>
            <person name="Perez-Cataluna A."/>
            <person name="Salas-Masso N."/>
            <person name="Figueras M.J."/>
        </authorList>
    </citation>
    <scope>NUCLEOTIDE SEQUENCE [LARGE SCALE GENOMIC DNA]</scope>
    <source>
        <strain evidence="9 10">F98-3</strain>
    </source>
</reference>
<keyword evidence="10" id="KW-1185">Reference proteome</keyword>
<dbReference type="Proteomes" id="UP000221222">
    <property type="component" value="Unassembled WGS sequence"/>
</dbReference>